<dbReference type="OrthoDB" id="9811471at2"/>
<accession>A0A1I0B047</accession>
<dbReference type="AlphaFoldDB" id="A0A1I0B047"/>
<dbReference type="Pfam" id="PF01425">
    <property type="entry name" value="Amidase"/>
    <property type="match status" value="1"/>
</dbReference>
<dbReference type="STRING" id="364199.SAMN04489858_102419"/>
<dbReference type="InterPro" id="IPR036928">
    <property type="entry name" value="AS_sf"/>
</dbReference>
<dbReference type="GO" id="GO:0016740">
    <property type="term" value="F:transferase activity"/>
    <property type="evidence" value="ECO:0007669"/>
    <property type="project" value="UniProtKB-KW"/>
</dbReference>
<dbReference type="Proteomes" id="UP000199180">
    <property type="component" value="Unassembled WGS sequence"/>
</dbReference>
<reference evidence="2 3" key="1">
    <citation type="submission" date="2016-10" db="EMBL/GenBank/DDBJ databases">
        <authorList>
            <person name="de Groot N.N."/>
        </authorList>
    </citation>
    <scope>NUCLEOTIDE SEQUENCE [LARGE SCALE GENOMIC DNA]</scope>
    <source>
        <strain evidence="2 3">DSM 17862</strain>
    </source>
</reference>
<dbReference type="InterPro" id="IPR023631">
    <property type="entry name" value="Amidase_dom"/>
</dbReference>
<dbReference type="Gene3D" id="3.90.1300.10">
    <property type="entry name" value="Amidase signature (AS) domain"/>
    <property type="match status" value="1"/>
</dbReference>
<feature type="domain" description="Amidase" evidence="1">
    <location>
        <begin position="26"/>
        <end position="430"/>
    </location>
</feature>
<keyword evidence="3" id="KW-1185">Reference proteome</keyword>
<evidence type="ECO:0000313" key="2">
    <source>
        <dbReference type="EMBL" id="SES99872.1"/>
    </source>
</evidence>
<keyword evidence="2" id="KW-0808">Transferase</keyword>
<dbReference type="PANTHER" id="PTHR11895">
    <property type="entry name" value="TRANSAMIDASE"/>
    <property type="match status" value="1"/>
</dbReference>
<dbReference type="PROSITE" id="PS00571">
    <property type="entry name" value="AMIDASES"/>
    <property type="match status" value="1"/>
</dbReference>
<dbReference type="RefSeq" id="WP_090732771.1">
    <property type="nucleotide sequence ID" value="NZ_FOHO01000002.1"/>
</dbReference>
<dbReference type="PANTHER" id="PTHR11895:SF176">
    <property type="entry name" value="AMIDASE AMID-RELATED"/>
    <property type="match status" value="1"/>
</dbReference>
<sequence>MKWLRASAVAQGRAIMAGLLDPLDQTEAYLEAVQSHPYGRRIYARLTPDRARAEAIAAHDRARAELRRSLLDGVAISWKDNIDSGGIRTEAGSRLLEGRVPRRDADLLSQATRDGLICLGKTHMTELAFSGLGLNPSTATPPNALDADKAPGGSSSGAAVSVALGLAAAAIGSDTGGSIRVPAAWNDIVGFKPTHGALPSRGVVPLCRRFDVVGPLARKVEDCAEIMAVLVGKPAVDLKGASARGLRIMVLDGLPFAEAEDGPVAAFHDALGRLDRAGAQITHGDFDIVDKAMALSPRLFAPEAYGIWRAQIEDAPELMWPPILTRFRGGADISAADYVSGWEVLDRLRREWAAKLAGFDAILLPTAPILPPDVKRLSADEDYFTRANLLTLRNTRIGNLLGLPALSLPTGHPGCGLMAMGHRGGDRHLLRVGAGIEAALAVD</sequence>
<dbReference type="InterPro" id="IPR020556">
    <property type="entry name" value="Amidase_CS"/>
</dbReference>
<gene>
    <name evidence="2" type="ORF">SAMN04489858_102419</name>
</gene>
<protein>
    <submittedName>
        <fullName evidence="2">Aspartyl-tRNA(Asn)/glutamyl-tRNA(Gln) amidotransferase subunit A</fullName>
    </submittedName>
</protein>
<dbReference type="EMBL" id="FOHO01000002">
    <property type="protein sequence ID" value="SES99872.1"/>
    <property type="molecule type" value="Genomic_DNA"/>
</dbReference>
<dbReference type="SUPFAM" id="SSF75304">
    <property type="entry name" value="Amidase signature (AS) enzymes"/>
    <property type="match status" value="1"/>
</dbReference>
<organism evidence="2 3">
    <name type="scientific">Paracoccus homiensis</name>
    <dbReference type="NCBI Taxonomy" id="364199"/>
    <lineage>
        <taxon>Bacteria</taxon>
        <taxon>Pseudomonadati</taxon>
        <taxon>Pseudomonadota</taxon>
        <taxon>Alphaproteobacteria</taxon>
        <taxon>Rhodobacterales</taxon>
        <taxon>Paracoccaceae</taxon>
        <taxon>Paracoccus</taxon>
    </lineage>
</organism>
<dbReference type="InterPro" id="IPR000120">
    <property type="entry name" value="Amidase"/>
</dbReference>
<evidence type="ECO:0000313" key="3">
    <source>
        <dbReference type="Proteomes" id="UP000199180"/>
    </source>
</evidence>
<evidence type="ECO:0000259" key="1">
    <source>
        <dbReference type="Pfam" id="PF01425"/>
    </source>
</evidence>
<name>A0A1I0B047_9RHOB</name>
<proteinExistence type="predicted"/>